<protein>
    <submittedName>
        <fullName evidence="2">Uncharacterized protein</fullName>
    </submittedName>
</protein>
<dbReference type="Proteomes" id="UP000198945">
    <property type="component" value="Unassembled WGS sequence"/>
</dbReference>
<evidence type="ECO:0000313" key="3">
    <source>
        <dbReference type="EMBL" id="TDS26856.1"/>
    </source>
</evidence>
<reference evidence="3 5" key="2">
    <citation type="submission" date="2019-03" db="EMBL/GenBank/DDBJ databases">
        <title>Deep subsurface shale carbon reservoir microbial communities from Ohio and West Virginia, USA.</title>
        <authorList>
            <person name="Wrighton K."/>
        </authorList>
    </citation>
    <scope>NUCLEOTIDE SEQUENCE [LARGE SCALE GENOMIC DNA]</scope>
    <source>
        <strain evidence="3 5">UTICA-S4D12</strain>
    </source>
</reference>
<evidence type="ECO:0000313" key="5">
    <source>
        <dbReference type="Proteomes" id="UP000295758"/>
    </source>
</evidence>
<organism evidence="2 4">
    <name type="scientific">Halanaerobium congolense</name>
    <dbReference type="NCBI Taxonomy" id="54121"/>
    <lineage>
        <taxon>Bacteria</taxon>
        <taxon>Bacillati</taxon>
        <taxon>Bacillota</taxon>
        <taxon>Clostridia</taxon>
        <taxon>Halanaerobiales</taxon>
        <taxon>Halanaerobiaceae</taxon>
        <taxon>Halanaerobium</taxon>
    </lineage>
</organism>
<sequence length="454" mass="54428">MEELEIFIKLCNKQELIENIKLTNTKVNGFTKNFKHAPQTILKNSLKNRLAKKNYKYFFGLIKAISNSFEKFSLGDDFSSFILDVNRKKDVISQVEAFSIFLDRFPKKKEKYLDQIKINIKNNNFIFDFEVEELKITTENVDQKFIELSGMNHLIDEFYDKYLFQLKEKLFKEEDKEKYIECKNKVKDQKWFNFVKLYPELIKNFAEKTIFLSYLETNQDLILEYAVNLKRIHLLIIYEVYLQLVIEENEGLENSLTDLINLNESLERKVDFLKKKDERETRANERLETKAKRLESEINEKQKKYKKEKNDLNILIKEKNKKIKNKENKIKKLEIENSHLINKKELLKNWGYSENKKNKNNLVIVTYQDNDLFKLFFKEYEFIKSTANLNDLKQKLQTKKEQLIIINKAELNTQKLLEIESYIDSKKIIIISYTPQEFVTKTIKKLAEENLNIL</sequence>
<dbReference type="EMBL" id="FNEH01000037">
    <property type="protein sequence ID" value="SDJ24582.1"/>
    <property type="molecule type" value="Genomic_DNA"/>
</dbReference>
<gene>
    <name evidence="3" type="ORF">BY453_1318</name>
    <name evidence="2" type="ORF">SAMN04515654_13714</name>
</gene>
<accession>A0A1G8S5X2</accession>
<evidence type="ECO:0000256" key="1">
    <source>
        <dbReference type="SAM" id="Coils"/>
    </source>
</evidence>
<dbReference type="RefSeq" id="WP_089717595.1">
    <property type="nucleotide sequence ID" value="NZ_FNEH01000037.1"/>
</dbReference>
<evidence type="ECO:0000313" key="2">
    <source>
        <dbReference type="EMBL" id="SDJ24582.1"/>
    </source>
</evidence>
<proteinExistence type="predicted"/>
<evidence type="ECO:0000313" key="4">
    <source>
        <dbReference type="Proteomes" id="UP000198945"/>
    </source>
</evidence>
<keyword evidence="1" id="KW-0175">Coiled coil</keyword>
<dbReference type="Proteomes" id="UP000295758">
    <property type="component" value="Unassembled WGS sequence"/>
</dbReference>
<feature type="coiled-coil region" evidence="1">
    <location>
        <begin position="249"/>
        <end position="343"/>
    </location>
</feature>
<dbReference type="EMBL" id="SOAA01000031">
    <property type="protein sequence ID" value="TDS26856.1"/>
    <property type="molecule type" value="Genomic_DNA"/>
</dbReference>
<name>A0A1G8S5X2_9FIRM</name>
<reference evidence="2 4" key="1">
    <citation type="submission" date="2016-10" db="EMBL/GenBank/DDBJ databases">
        <authorList>
            <person name="de Groot N.N."/>
        </authorList>
    </citation>
    <scope>NUCLEOTIDE SEQUENCE [LARGE SCALE GENOMIC DNA]</scope>
    <source>
        <strain evidence="2 4">WG7</strain>
    </source>
</reference>
<dbReference type="AlphaFoldDB" id="A0A1G8S5X2"/>